<dbReference type="SMART" id="SM00382">
    <property type="entry name" value="AAA"/>
    <property type="match status" value="2"/>
</dbReference>
<dbReference type="RefSeq" id="WP_090902074.1">
    <property type="nucleotide sequence ID" value="NZ_CZPZ01000035.1"/>
</dbReference>
<dbReference type="EMBL" id="CZPZ01000035">
    <property type="protein sequence ID" value="CUS39749.1"/>
    <property type="molecule type" value="Genomic_DNA"/>
</dbReference>
<dbReference type="PIRSF" id="PIRSF039117">
    <property type="entry name" value="KaiC"/>
    <property type="match status" value="1"/>
</dbReference>
<evidence type="ECO:0000256" key="4">
    <source>
        <dbReference type="ARBA" id="ARBA00022737"/>
    </source>
</evidence>
<dbReference type="OrthoDB" id="9783783at2"/>
<feature type="domain" description="KaiC" evidence="7">
    <location>
        <begin position="8"/>
        <end position="242"/>
    </location>
</feature>
<sequence length="496" mass="54661">MNERVPIVQLDTGVPGLNEVLGGGLPEFSFNLLAGGPGAGKTTLVQQISFALATPERPARYITVLGEPPLKLLRYQQQFDFFDPSKINSSLRFLSIPHDVLAAGLGKVLDKIVTEVEAANPSLVVVDSFRSVIRASKQGEAELSLQAFVQRLALHLTSWQATTFLVGEYLDSEQEDNPIFTVADGVLWLSQSKERNAIVRKLQVVKMRGQASVPGLHTLRITEKGITVFPRLPIPLDISADEQRRIEMLPAKIDRLSTGVRGLDDMMNGGIPMGSSMLIAGPSGSGKTILSMQFLAEGLSRREPGLLAVFEKRPSDYLKANSLGRSLARHIQDGLLHVLYLRPLDLSLDETLEEVRTLVNEHGVKRVVIDSLSGLELALAPHFREDFRETLHRMVAMLTAMGITLLLTVELADSYVDLRFSPHGTAFLTDGILLHRYIELDGKIQRMLSVIKLRGSQHSKELRLYEVTNEGLVIGNGLTGYEGLMSGAPRRIRKPE</sequence>
<dbReference type="GO" id="GO:0016787">
    <property type="term" value="F:hydrolase activity"/>
    <property type="evidence" value="ECO:0007669"/>
    <property type="project" value="UniProtKB-KW"/>
</dbReference>
<dbReference type="PANTHER" id="PTHR42926">
    <property type="match status" value="1"/>
</dbReference>
<dbReference type="SUPFAM" id="SSF52540">
    <property type="entry name" value="P-loop containing nucleoside triphosphate hydrolases"/>
    <property type="match status" value="2"/>
</dbReference>
<keyword evidence="6" id="KW-0378">Hydrolase</keyword>
<reference evidence="9" key="1">
    <citation type="submission" date="2015-10" db="EMBL/GenBank/DDBJ databases">
        <authorList>
            <person name="Luecker S."/>
            <person name="Luecker S."/>
        </authorList>
    </citation>
    <scope>NUCLEOTIDE SEQUENCE [LARGE SCALE GENOMIC DNA]</scope>
</reference>
<gene>
    <name evidence="8" type="ORF">COMA2_80162</name>
</gene>
<keyword evidence="5" id="KW-0418">Kinase</keyword>
<dbReference type="InterPro" id="IPR014774">
    <property type="entry name" value="KaiC-like_dom"/>
</dbReference>
<evidence type="ECO:0000256" key="1">
    <source>
        <dbReference type="ARBA" id="ARBA00012513"/>
    </source>
</evidence>
<evidence type="ECO:0000256" key="6">
    <source>
        <dbReference type="ARBA" id="ARBA00022801"/>
    </source>
</evidence>
<dbReference type="Proteomes" id="UP000198736">
    <property type="component" value="Unassembled WGS sequence"/>
</dbReference>
<keyword evidence="3" id="KW-0808">Transferase</keyword>
<dbReference type="InterPro" id="IPR027417">
    <property type="entry name" value="P-loop_NTPase"/>
</dbReference>
<evidence type="ECO:0000313" key="8">
    <source>
        <dbReference type="EMBL" id="CUS39749.1"/>
    </source>
</evidence>
<dbReference type="AlphaFoldDB" id="A0A0S4LQB0"/>
<keyword evidence="4" id="KW-0677">Repeat</keyword>
<evidence type="ECO:0000256" key="3">
    <source>
        <dbReference type="ARBA" id="ARBA00022679"/>
    </source>
</evidence>
<keyword evidence="2" id="KW-0597">Phosphoprotein</keyword>
<dbReference type="EC" id="2.7.11.1" evidence="1"/>
<feature type="domain" description="KaiC" evidence="7">
    <location>
        <begin position="254"/>
        <end position="488"/>
    </location>
</feature>
<protein>
    <recommendedName>
        <fullName evidence="1">non-specific serine/threonine protein kinase</fullName>
        <ecNumber evidence="1">2.7.11.1</ecNumber>
    </recommendedName>
</protein>
<organism evidence="8 9">
    <name type="scientific">Candidatus Nitrospira nitrificans</name>
    <dbReference type="NCBI Taxonomy" id="1742973"/>
    <lineage>
        <taxon>Bacteria</taxon>
        <taxon>Pseudomonadati</taxon>
        <taxon>Nitrospirota</taxon>
        <taxon>Nitrospiria</taxon>
        <taxon>Nitrospirales</taxon>
        <taxon>Nitrospiraceae</taxon>
        <taxon>Nitrospira</taxon>
    </lineage>
</organism>
<dbReference type="PANTHER" id="PTHR42926:SF1">
    <property type="entry name" value="CIRCADIAN CLOCK OSCILLATOR PROTEIN KAIC 1"/>
    <property type="match status" value="1"/>
</dbReference>
<dbReference type="InterPro" id="IPR030665">
    <property type="entry name" value="KaiC"/>
</dbReference>
<dbReference type="PROSITE" id="PS51146">
    <property type="entry name" value="KAIC"/>
    <property type="match status" value="2"/>
</dbReference>
<dbReference type="GO" id="GO:0004674">
    <property type="term" value="F:protein serine/threonine kinase activity"/>
    <property type="evidence" value="ECO:0007669"/>
    <property type="project" value="UniProtKB-EC"/>
</dbReference>
<evidence type="ECO:0000256" key="2">
    <source>
        <dbReference type="ARBA" id="ARBA00022553"/>
    </source>
</evidence>
<dbReference type="InterPro" id="IPR010624">
    <property type="entry name" value="KaiC_dom"/>
</dbReference>
<dbReference type="InterPro" id="IPR051347">
    <property type="entry name" value="Circadian_clock_KaiC-rel"/>
</dbReference>
<dbReference type="InterPro" id="IPR003593">
    <property type="entry name" value="AAA+_ATPase"/>
</dbReference>
<evidence type="ECO:0000313" key="9">
    <source>
        <dbReference type="Proteomes" id="UP000198736"/>
    </source>
</evidence>
<keyword evidence="9" id="KW-1185">Reference proteome</keyword>
<name>A0A0S4LQB0_9BACT</name>
<proteinExistence type="predicted"/>
<evidence type="ECO:0000256" key="5">
    <source>
        <dbReference type="ARBA" id="ARBA00022777"/>
    </source>
</evidence>
<dbReference type="Gene3D" id="3.40.50.300">
    <property type="entry name" value="P-loop containing nucleotide triphosphate hydrolases"/>
    <property type="match status" value="2"/>
</dbReference>
<dbReference type="STRING" id="1742973.COMA2_80162"/>
<accession>A0A0S4LQB0</accession>
<dbReference type="GO" id="GO:0005524">
    <property type="term" value="F:ATP binding"/>
    <property type="evidence" value="ECO:0007669"/>
    <property type="project" value="InterPro"/>
</dbReference>
<evidence type="ECO:0000259" key="7">
    <source>
        <dbReference type="PROSITE" id="PS51146"/>
    </source>
</evidence>
<dbReference type="Pfam" id="PF06745">
    <property type="entry name" value="ATPase"/>
    <property type="match status" value="2"/>
</dbReference>